<gene>
    <name evidence="2" type="ORF">FUA24_18580</name>
</gene>
<protein>
    <submittedName>
        <fullName evidence="2">DUF1330 domain-containing protein</fullName>
    </submittedName>
</protein>
<sequence length="141" mass="15911">MSKTNYLNATEEAGKTFYLSDISGSFIMLNLLSFKEVADYSNFKTIAPKEDITGAEAYQLYIENTLPFLKEAGSEVIFKGKGGQFLIGPESQKWDLVLLVKHKNKETFLKFATNKEYLKIAGHRTAALKDSRLLPITQDTY</sequence>
<comment type="caution">
    <text evidence="2">The sequence shown here is derived from an EMBL/GenBank/DDBJ whole genome shotgun (WGS) entry which is preliminary data.</text>
</comment>
<feature type="domain" description="DUF1330" evidence="1">
    <location>
        <begin position="51"/>
        <end position="129"/>
    </location>
</feature>
<accession>A0A5D0HJM1</accession>
<dbReference type="AlphaFoldDB" id="A0A5D0HJM1"/>
<organism evidence="2 3">
    <name type="scientific">Seonamhaeicola marinus</name>
    <dbReference type="NCBI Taxonomy" id="1912246"/>
    <lineage>
        <taxon>Bacteria</taxon>
        <taxon>Pseudomonadati</taxon>
        <taxon>Bacteroidota</taxon>
        <taxon>Flavobacteriia</taxon>
        <taxon>Flavobacteriales</taxon>
        <taxon>Flavobacteriaceae</taxon>
    </lineage>
</organism>
<evidence type="ECO:0000313" key="3">
    <source>
        <dbReference type="Proteomes" id="UP000323930"/>
    </source>
</evidence>
<name>A0A5D0HJM1_9FLAO</name>
<dbReference type="InterPro" id="IPR010753">
    <property type="entry name" value="DUF1330"/>
</dbReference>
<dbReference type="Gene3D" id="3.30.70.100">
    <property type="match status" value="1"/>
</dbReference>
<dbReference type="SUPFAM" id="SSF54909">
    <property type="entry name" value="Dimeric alpha+beta barrel"/>
    <property type="match status" value="1"/>
</dbReference>
<evidence type="ECO:0000313" key="2">
    <source>
        <dbReference type="EMBL" id="TYA71584.1"/>
    </source>
</evidence>
<dbReference type="Pfam" id="PF07045">
    <property type="entry name" value="DUF1330"/>
    <property type="match status" value="1"/>
</dbReference>
<reference evidence="2 3" key="1">
    <citation type="submission" date="2019-08" db="EMBL/GenBank/DDBJ databases">
        <title>Seonamhaeicola sediminis sp. nov., isolated from marine sediment.</title>
        <authorList>
            <person name="Cao W.R."/>
        </authorList>
    </citation>
    <scope>NUCLEOTIDE SEQUENCE [LARGE SCALE GENOMIC DNA]</scope>
    <source>
        <strain evidence="2 3">B011</strain>
    </source>
</reference>
<evidence type="ECO:0000259" key="1">
    <source>
        <dbReference type="Pfam" id="PF07045"/>
    </source>
</evidence>
<dbReference type="OrthoDB" id="8909581at2"/>
<proteinExistence type="predicted"/>
<dbReference type="InterPro" id="IPR011008">
    <property type="entry name" value="Dimeric_a/b-barrel"/>
</dbReference>
<dbReference type="RefSeq" id="WP_148544570.1">
    <property type="nucleotide sequence ID" value="NZ_VSDQ01000718.1"/>
</dbReference>
<dbReference type="EMBL" id="VSDQ01000718">
    <property type="protein sequence ID" value="TYA71584.1"/>
    <property type="molecule type" value="Genomic_DNA"/>
</dbReference>
<keyword evidence="3" id="KW-1185">Reference proteome</keyword>
<dbReference type="Proteomes" id="UP000323930">
    <property type="component" value="Unassembled WGS sequence"/>
</dbReference>